<organism evidence="1 2">
    <name type="scientific">Hyalomma asiaticum</name>
    <name type="common">Tick</name>
    <dbReference type="NCBI Taxonomy" id="266040"/>
    <lineage>
        <taxon>Eukaryota</taxon>
        <taxon>Metazoa</taxon>
        <taxon>Ecdysozoa</taxon>
        <taxon>Arthropoda</taxon>
        <taxon>Chelicerata</taxon>
        <taxon>Arachnida</taxon>
        <taxon>Acari</taxon>
        <taxon>Parasitiformes</taxon>
        <taxon>Ixodida</taxon>
        <taxon>Ixodoidea</taxon>
        <taxon>Ixodidae</taxon>
        <taxon>Hyalomminae</taxon>
        <taxon>Hyalomma</taxon>
    </lineage>
</organism>
<protein>
    <submittedName>
        <fullName evidence="1">Uncharacterized protein</fullName>
    </submittedName>
</protein>
<evidence type="ECO:0000313" key="1">
    <source>
        <dbReference type="EMBL" id="KAH6940973.1"/>
    </source>
</evidence>
<keyword evidence="2" id="KW-1185">Reference proteome</keyword>
<evidence type="ECO:0000313" key="2">
    <source>
        <dbReference type="Proteomes" id="UP000821845"/>
    </source>
</evidence>
<proteinExistence type="predicted"/>
<reference evidence="1" key="1">
    <citation type="submission" date="2020-05" db="EMBL/GenBank/DDBJ databases">
        <title>Large-scale comparative analyses of tick genomes elucidate their genetic diversity and vector capacities.</title>
        <authorList>
            <person name="Jia N."/>
            <person name="Wang J."/>
            <person name="Shi W."/>
            <person name="Du L."/>
            <person name="Sun Y."/>
            <person name="Zhan W."/>
            <person name="Jiang J."/>
            <person name="Wang Q."/>
            <person name="Zhang B."/>
            <person name="Ji P."/>
            <person name="Sakyi L.B."/>
            <person name="Cui X."/>
            <person name="Yuan T."/>
            <person name="Jiang B."/>
            <person name="Yang W."/>
            <person name="Lam T.T.-Y."/>
            <person name="Chang Q."/>
            <person name="Ding S."/>
            <person name="Wang X."/>
            <person name="Zhu J."/>
            <person name="Ruan X."/>
            <person name="Zhao L."/>
            <person name="Wei J."/>
            <person name="Que T."/>
            <person name="Du C."/>
            <person name="Cheng J."/>
            <person name="Dai P."/>
            <person name="Han X."/>
            <person name="Huang E."/>
            <person name="Gao Y."/>
            <person name="Liu J."/>
            <person name="Shao H."/>
            <person name="Ye R."/>
            <person name="Li L."/>
            <person name="Wei W."/>
            <person name="Wang X."/>
            <person name="Wang C."/>
            <person name="Yang T."/>
            <person name="Huo Q."/>
            <person name="Li W."/>
            <person name="Guo W."/>
            <person name="Chen H."/>
            <person name="Zhou L."/>
            <person name="Ni X."/>
            <person name="Tian J."/>
            <person name="Zhou Y."/>
            <person name="Sheng Y."/>
            <person name="Liu T."/>
            <person name="Pan Y."/>
            <person name="Xia L."/>
            <person name="Li J."/>
            <person name="Zhao F."/>
            <person name="Cao W."/>
        </authorList>
    </citation>
    <scope>NUCLEOTIDE SEQUENCE</scope>
    <source>
        <strain evidence="1">Hyas-2018</strain>
    </source>
</reference>
<comment type="caution">
    <text evidence="1">The sequence shown here is derived from an EMBL/GenBank/DDBJ whole genome shotgun (WGS) entry which is preliminary data.</text>
</comment>
<dbReference type="Proteomes" id="UP000821845">
    <property type="component" value="Chromosome 11"/>
</dbReference>
<name>A0ACB7T219_HYAAI</name>
<sequence length="73" mass="7785">MYERISKNYGWDPTVMPRLPYALTVAALSSSVPELATSVPEPTTCPLCGIAGDVTRDCRATLCGGKAPTAFQH</sequence>
<accession>A0ACB7T219</accession>
<gene>
    <name evidence="1" type="ORF">HPB50_011468</name>
</gene>
<dbReference type="EMBL" id="CM023491">
    <property type="protein sequence ID" value="KAH6940973.1"/>
    <property type="molecule type" value="Genomic_DNA"/>
</dbReference>